<sequence length="144" mass="15834">MYLLDTNVISELRRPSRTHKAVLAWAATLSLDQTYLSAITVFEIESGIRKKERSDPPQGAILREWFAGQVLAEYADRILELDATAALVAARYEIDNGIPAADAMIAAIAQTNGLTLVTRNVRHFAVPDVAHLNPWEHPAGEQTA</sequence>
<protein>
    <recommendedName>
        <fullName evidence="8">Ribonuclease VapC</fullName>
        <shortName evidence="8">RNase VapC</shortName>
        <ecNumber evidence="8">3.1.-.-</ecNumber>
    </recommendedName>
    <alternativeName>
        <fullName evidence="8">Toxin VapC</fullName>
    </alternativeName>
</protein>
<evidence type="ECO:0000256" key="7">
    <source>
        <dbReference type="ARBA" id="ARBA00038093"/>
    </source>
</evidence>
<keyword evidence="4 8" id="KW-0479">Metal-binding</keyword>
<evidence type="ECO:0000256" key="2">
    <source>
        <dbReference type="ARBA" id="ARBA00022649"/>
    </source>
</evidence>
<reference evidence="10 11" key="1">
    <citation type="submission" date="2017-08" db="EMBL/GenBank/DDBJ databases">
        <title>Infants hospitalized years apart are colonized by the same room-sourced microbial strains.</title>
        <authorList>
            <person name="Brooks B."/>
            <person name="Olm M.R."/>
            <person name="Firek B.A."/>
            <person name="Baker R."/>
            <person name="Thomas B.C."/>
            <person name="Morowitz M.J."/>
            <person name="Banfield J.F."/>
        </authorList>
    </citation>
    <scope>NUCLEOTIDE SEQUENCE [LARGE SCALE GENOMIC DNA]</scope>
    <source>
        <strain evidence="10">S2_005_003_R2_41</strain>
    </source>
</reference>
<comment type="similarity">
    <text evidence="7 8">Belongs to the PINc/VapC protein family.</text>
</comment>
<keyword evidence="6 8" id="KW-0460">Magnesium</keyword>
<keyword evidence="5 8" id="KW-0378">Hydrolase</keyword>
<dbReference type="Gene3D" id="3.40.50.1010">
    <property type="entry name" value="5'-nuclease"/>
    <property type="match status" value="1"/>
</dbReference>
<feature type="domain" description="PIN" evidence="9">
    <location>
        <begin position="2"/>
        <end position="124"/>
    </location>
</feature>
<dbReference type="EC" id="3.1.-.-" evidence="8"/>
<evidence type="ECO:0000256" key="8">
    <source>
        <dbReference type="HAMAP-Rule" id="MF_00265"/>
    </source>
</evidence>
<dbReference type="AlphaFoldDB" id="A0A2W5QKG5"/>
<dbReference type="CDD" id="cd18746">
    <property type="entry name" value="PIN_VapC4-5_FitB-like"/>
    <property type="match status" value="1"/>
</dbReference>
<keyword evidence="8" id="KW-0800">Toxin</keyword>
<feature type="binding site" evidence="8">
    <location>
        <position position="5"/>
    </location>
    <ligand>
        <name>Mg(2+)</name>
        <dbReference type="ChEBI" id="CHEBI:18420"/>
    </ligand>
</feature>
<comment type="cofactor">
    <cofactor evidence="1 8">
        <name>Mg(2+)</name>
        <dbReference type="ChEBI" id="CHEBI:18420"/>
    </cofactor>
</comment>
<evidence type="ECO:0000256" key="6">
    <source>
        <dbReference type="ARBA" id="ARBA00022842"/>
    </source>
</evidence>
<evidence type="ECO:0000313" key="10">
    <source>
        <dbReference type="EMBL" id="PZQ76869.1"/>
    </source>
</evidence>
<feature type="binding site" evidence="8">
    <location>
        <position position="102"/>
    </location>
    <ligand>
        <name>Mg(2+)</name>
        <dbReference type="ChEBI" id="CHEBI:18420"/>
    </ligand>
</feature>
<dbReference type="InterPro" id="IPR022907">
    <property type="entry name" value="VapC_family"/>
</dbReference>
<dbReference type="PANTHER" id="PTHR33653:SF1">
    <property type="entry name" value="RIBONUCLEASE VAPC2"/>
    <property type="match status" value="1"/>
</dbReference>
<organism evidence="10 11">
    <name type="scientific">Variovorax paradoxus</name>
    <dbReference type="NCBI Taxonomy" id="34073"/>
    <lineage>
        <taxon>Bacteria</taxon>
        <taxon>Pseudomonadati</taxon>
        <taxon>Pseudomonadota</taxon>
        <taxon>Betaproteobacteria</taxon>
        <taxon>Burkholderiales</taxon>
        <taxon>Comamonadaceae</taxon>
        <taxon>Variovorax</taxon>
    </lineage>
</organism>
<dbReference type="GO" id="GO:0000287">
    <property type="term" value="F:magnesium ion binding"/>
    <property type="evidence" value="ECO:0007669"/>
    <property type="project" value="UniProtKB-UniRule"/>
</dbReference>
<keyword evidence="3 8" id="KW-0540">Nuclease</keyword>
<dbReference type="GO" id="GO:0090729">
    <property type="term" value="F:toxin activity"/>
    <property type="evidence" value="ECO:0007669"/>
    <property type="project" value="UniProtKB-KW"/>
</dbReference>
<keyword evidence="2 8" id="KW-1277">Toxin-antitoxin system</keyword>
<evidence type="ECO:0000256" key="3">
    <source>
        <dbReference type="ARBA" id="ARBA00022722"/>
    </source>
</evidence>
<comment type="function">
    <text evidence="8">Toxic component of a toxin-antitoxin (TA) system. An RNase.</text>
</comment>
<evidence type="ECO:0000256" key="4">
    <source>
        <dbReference type="ARBA" id="ARBA00022723"/>
    </source>
</evidence>
<name>A0A2W5QKG5_VARPD</name>
<dbReference type="InterPro" id="IPR050556">
    <property type="entry name" value="Type_II_TA_system_RNase"/>
</dbReference>
<dbReference type="SUPFAM" id="SSF88723">
    <property type="entry name" value="PIN domain-like"/>
    <property type="match status" value="1"/>
</dbReference>
<accession>A0A2W5QKG5</accession>
<proteinExistence type="inferred from homology"/>
<dbReference type="InterPro" id="IPR029060">
    <property type="entry name" value="PIN-like_dom_sf"/>
</dbReference>
<dbReference type="HAMAP" id="MF_00265">
    <property type="entry name" value="VapC_Nob1"/>
    <property type="match status" value="1"/>
</dbReference>
<evidence type="ECO:0000313" key="11">
    <source>
        <dbReference type="Proteomes" id="UP000249135"/>
    </source>
</evidence>
<dbReference type="PANTHER" id="PTHR33653">
    <property type="entry name" value="RIBONUCLEASE VAPC2"/>
    <property type="match status" value="1"/>
</dbReference>
<dbReference type="GO" id="GO:0004540">
    <property type="term" value="F:RNA nuclease activity"/>
    <property type="evidence" value="ECO:0007669"/>
    <property type="project" value="InterPro"/>
</dbReference>
<dbReference type="Proteomes" id="UP000249135">
    <property type="component" value="Unassembled WGS sequence"/>
</dbReference>
<gene>
    <name evidence="8" type="primary">vapC</name>
    <name evidence="10" type="ORF">DI563_05690</name>
</gene>
<dbReference type="InterPro" id="IPR002716">
    <property type="entry name" value="PIN_dom"/>
</dbReference>
<evidence type="ECO:0000259" key="9">
    <source>
        <dbReference type="Pfam" id="PF01850"/>
    </source>
</evidence>
<comment type="caution">
    <text evidence="10">The sequence shown here is derived from an EMBL/GenBank/DDBJ whole genome shotgun (WGS) entry which is preliminary data.</text>
</comment>
<dbReference type="Pfam" id="PF01850">
    <property type="entry name" value="PIN"/>
    <property type="match status" value="1"/>
</dbReference>
<dbReference type="GO" id="GO:0016787">
    <property type="term" value="F:hydrolase activity"/>
    <property type="evidence" value="ECO:0007669"/>
    <property type="project" value="UniProtKB-KW"/>
</dbReference>
<evidence type="ECO:0000256" key="5">
    <source>
        <dbReference type="ARBA" id="ARBA00022801"/>
    </source>
</evidence>
<evidence type="ECO:0000256" key="1">
    <source>
        <dbReference type="ARBA" id="ARBA00001946"/>
    </source>
</evidence>
<dbReference type="EMBL" id="QFPP01000037">
    <property type="protein sequence ID" value="PZQ76869.1"/>
    <property type="molecule type" value="Genomic_DNA"/>
</dbReference>